<keyword evidence="2" id="KW-1185">Reference proteome</keyword>
<sequence>MKKGDKPPVLLYSTSPIEQGSHIAARDLEKVAKVREHGIPIYLNASIKEARGKGKVEEIDVLQHDEMM</sequence>
<dbReference type="Proteomes" id="UP001168694">
    <property type="component" value="Unassembled WGS sequence"/>
</dbReference>
<comment type="caution">
    <text evidence="1">The sequence shown here is derived from an EMBL/GenBank/DDBJ whole genome shotgun (WGS) entry which is preliminary data.</text>
</comment>
<protein>
    <submittedName>
        <fullName evidence="1">Uncharacterized protein</fullName>
    </submittedName>
</protein>
<gene>
    <name evidence="1" type="ORF">QYF49_15755</name>
</gene>
<organism evidence="1 2">
    <name type="scientific">Fictibacillus terranigra</name>
    <dbReference type="NCBI Taxonomy" id="3058424"/>
    <lineage>
        <taxon>Bacteria</taxon>
        <taxon>Bacillati</taxon>
        <taxon>Bacillota</taxon>
        <taxon>Bacilli</taxon>
        <taxon>Bacillales</taxon>
        <taxon>Fictibacillaceae</taxon>
        <taxon>Fictibacillus</taxon>
    </lineage>
</organism>
<dbReference type="EMBL" id="JAUHLN010000003">
    <property type="protein sequence ID" value="MDN4074437.1"/>
    <property type="molecule type" value="Genomic_DNA"/>
</dbReference>
<dbReference type="RefSeq" id="WP_290400565.1">
    <property type="nucleotide sequence ID" value="NZ_JAUHLN010000003.1"/>
</dbReference>
<proteinExistence type="predicted"/>
<accession>A0ABT8E977</accession>
<evidence type="ECO:0000313" key="1">
    <source>
        <dbReference type="EMBL" id="MDN4074437.1"/>
    </source>
</evidence>
<name>A0ABT8E977_9BACL</name>
<evidence type="ECO:0000313" key="2">
    <source>
        <dbReference type="Proteomes" id="UP001168694"/>
    </source>
</evidence>
<reference evidence="1" key="1">
    <citation type="submission" date="2023-06" db="EMBL/GenBank/DDBJ databases">
        <title>Draft Genome Sequences of Representative Paenibacillus Polymyxa, Bacillus cereus, Fictibacillus sp., and Brevibacillus agri Strains Isolated from Amazonian Dark Earth.</title>
        <authorList>
            <person name="Pellegrinetti T.A."/>
            <person name="Cunha I.C.M."/>
            <person name="Chaves M.G."/>
            <person name="Freitas A.S."/>
            <person name="Silva A.V.R."/>
            <person name="Tsai S.M."/>
            <person name="Mendes L.W."/>
        </authorList>
    </citation>
    <scope>NUCLEOTIDE SEQUENCE</scope>
    <source>
        <strain evidence="1">CENA-BCM004</strain>
    </source>
</reference>